<dbReference type="PANTHER" id="PTHR45947">
    <property type="entry name" value="SULFOQUINOVOSYL TRANSFERASE SQD2"/>
    <property type="match status" value="1"/>
</dbReference>
<dbReference type="InterPro" id="IPR001296">
    <property type="entry name" value="Glyco_trans_1"/>
</dbReference>
<reference evidence="4 5" key="1">
    <citation type="journal article" date="2015" name="Nature">
        <title>rRNA introns, odd ribosomes, and small enigmatic genomes across a large radiation of phyla.</title>
        <authorList>
            <person name="Brown C.T."/>
            <person name="Hug L.A."/>
            <person name="Thomas B.C."/>
            <person name="Sharon I."/>
            <person name="Castelle C.J."/>
            <person name="Singh A."/>
            <person name="Wilkins M.J."/>
            <person name="Williams K.H."/>
            <person name="Banfield J.F."/>
        </authorList>
    </citation>
    <scope>NUCLEOTIDE SEQUENCE [LARGE SCALE GENOMIC DNA]</scope>
</reference>
<feature type="domain" description="Glycosyltransferase subfamily 4-like N-terminal" evidence="3">
    <location>
        <begin position="13"/>
        <end position="187"/>
    </location>
</feature>
<evidence type="ECO:0000256" key="1">
    <source>
        <dbReference type="SAM" id="Coils"/>
    </source>
</evidence>
<accession>A0A0G1M3Q9</accession>
<dbReference type="Gene3D" id="3.40.50.2000">
    <property type="entry name" value="Glycogen Phosphorylase B"/>
    <property type="match status" value="2"/>
</dbReference>
<dbReference type="Pfam" id="PF00534">
    <property type="entry name" value="Glycos_transf_1"/>
    <property type="match status" value="1"/>
</dbReference>
<sequence length="370" mass="41782">MKIALVHDYLNEYGGAERVLEALAEMWPEAPIYTAFAVPGSTTVKAFAGKKIITSWFQSLPFYNKLYSPLRFLIPWIWGSFDFSGFDLIITSASWYITKGLGKKFNVAEICYCHTPPRWLYGYPTSVNLQKYWPVRVYAAVVGHFLRMYDFRQAQKVDIFAANSKNVAERIEKFYRRKSVVVYPPVEVISPSSVPPLKLRGGKGGDMGYYLIVSRLVGGKGIEMAVEAAKKYGFKLKIAGEFAGYNKFPIFNFLGRVNEEEKARLMTGAKGFLALAKDEDFGMTPVEAQMCGTPVIAFNGGGYRESVVDSKTGVLFDDYSVEGLGEAIKRFENLKLEIRNLKRHARKFSKENFKRQMIELTNAVSGRLNN</sequence>
<evidence type="ECO:0000313" key="4">
    <source>
        <dbReference type="EMBL" id="KKU02844.1"/>
    </source>
</evidence>
<dbReference type="EMBL" id="LCKS01000006">
    <property type="protein sequence ID" value="KKU02844.1"/>
    <property type="molecule type" value="Genomic_DNA"/>
</dbReference>
<evidence type="ECO:0000313" key="5">
    <source>
        <dbReference type="Proteomes" id="UP000034264"/>
    </source>
</evidence>
<dbReference type="AlphaFoldDB" id="A0A0G1M3Q9"/>
<feature type="domain" description="Glycosyl transferase family 1" evidence="2">
    <location>
        <begin position="208"/>
        <end position="347"/>
    </location>
</feature>
<protein>
    <submittedName>
        <fullName evidence="4">Glycosyl transferase group 1</fullName>
    </submittedName>
</protein>
<proteinExistence type="predicted"/>
<feature type="coiled-coil region" evidence="1">
    <location>
        <begin position="324"/>
        <end position="351"/>
    </location>
</feature>
<dbReference type="PATRIC" id="fig|1618366.3.peg.544"/>
<dbReference type="PANTHER" id="PTHR45947:SF3">
    <property type="entry name" value="SULFOQUINOVOSYL TRANSFERASE SQD2"/>
    <property type="match status" value="1"/>
</dbReference>
<evidence type="ECO:0000259" key="2">
    <source>
        <dbReference type="Pfam" id="PF00534"/>
    </source>
</evidence>
<gene>
    <name evidence="4" type="ORF">UX05_C0006G0017</name>
</gene>
<dbReference type="Proteomes" id="UP000034264">
    <property type="component" value="Unassembled WGS sequence"/>
</dbReference>
<evidence type="ECO:0000259" key="3">
    <source>
        <dbReference type="Pfam" id="PF13439"/>
    </source>
</evidence>
<keyword evidence="4" id="KW-0808">Transferase</keyword>
<dbReference type="SUPFAM" id="SSF53756">
    <property type="entry name" value="UDP-Glycosyltransferase/glycogen phosphorylase"/>
    <property type="match status" value="1"/>
</dbReference>
<dbReference type="GO" id="GO:0016757">
    <property type="term" value="F:glycosyltransferase activity"/>
    <property type="evidence" value="ECO:0007669"/>
    <property type="project" value="InterPro"/>
</dbReference>
<dbReference type="InterPro" id="IPR028098">
    <property type="entry name" value="Glyco_trans_4-like_N"/>
</dbReference>
<dbReference type="InterPro" id="IPR050194">
    <property type="entry name" value="Glycosyltransferase_grp1"/>
</dbReference>
<keyword evidence="1" id="KW-0175">Coiled coil</keyword>
<name>A0A0G1M3Q9_9BACT</name>
<dbReference type="Pfam" id="PF13439">
    <property type="entry name" value="Glyco_transf_4"/>
    <property type="match status" value="1"/>
</dbReference>
<comment type="caution">
    <text evidence="4">The sequence shown here is derived from an EMBL/GenBank/DDBJ whole genome shotgun (WGS) entry which is preliminary data.</text>
</comment>
<organism evidence="4 5">
    <name type="scientific">Candidatus Amesbacteria bacterium GW2011_GWC2_45_19</name>
    <dbReference type="NCBI Taxonomy" id="1618366"/>
    <lineage>
        <taxon>Bacteria</taxon>
        <taxon>Candidatus Amesiibacteriota</taxon>
    </lineage>
</organism>